<dbReference type="AlphaFoldDB" id="A0A7U6GFZ5"/>
<keyword evidence="1" id="KW-1133">Transmembrane helix</keyword>
<gene>
    <name evidence="3" type="ordered locus">CSE_15730</name>
</gene>
<dbReference type="PROSITE" id="PS51832">
    <property type="entry name" value="HD_GYP"/>
    <property type="match status" value="1"/>
</dbReference>
<dbReference type="KEGG" id="cex:CSE_15730"/>
<dbReference type="Gene3D" id="3.30.450.40">
    <property type="match status" value="2"/>
</dbReference>
<dbReference type="CDD" id="cd00077">
    <property type="entry name" value="HDc"/>
    <property type="match status" value="1"/>
</dbReference>
<feature type="domain" description="HD-GYP" evidence="2">
    <location>
        <begin position="648"/>
        <end position="843"/>
    </location>
</feature>
<dbReference type="Proteomes" id="UP000004793">
    <property type="component" value="Chromosome"/>
</dbReference>
<evidence type="ECO:0000259" key="2">
    <source>
        <dbReference type="PROSITE" id="PS51832"/>
    </source>
</evidence>
<feature type="transmembrane region" description="Helical" evidence="1">
    <location>
        <begin position="125"/>
        <end position="147"/>
    </location>
</feature>
<dbReference type="Gene3D" id="1.10.3210.10">
    <property type="entry name" value="Hypothetical protein af1432"/>
    <property type="match status" value="1"/>
</dbReference>
<dbReference type="SUPFAM" id="SSF55781">
    <property type="entry name" value="GAF domain-like"/>
    <property type="match status" value="1"/>
</dbReference>
<dbReference type="SMART" id="SM00471">
    <property type="entry name" value="HDc"/>
    <property type="match status" value="1"/>
</dbReference>
<dbReference type="InterPro" id="IPR037522">
    <property type="entry name" value="HD_GYP_dom"/>
</dbReference>
<proteinExistence type="predicted"/>
<evidence type="ECO:0000313" key="4">
    <source>
        <dbReference type="Proteomes" id="UP000004793"/>
    </source>
</evidence>
<dbReference type="Pfam" id="PF13487">
    <property type="entry name" value="HD_5"/>
    <property type="match status" value="1"/>
</dbReference>
<keyword evidence="1" id="KW-0472">Membrane</keyword>
<keyword evidence="4" id="KW-1185">Reference proteome</keyword>
<reference evidence="3 4" key="1">
    <citation type="submission" date="2011-01" db="EMBL/GenBank/DDBJ databases">
        <title>Whole genome sequence of Caldisericum exile AZM16c01.</title>
        <authorList>
            <person name="Narita-Yamada S."/>
            <person name="Kawakoshi A."/>
            <person name="Nakamura S."/>
            <person name="Sasagawa M."/>
            <person name="Fukada J."/>
            <person name="Sekine M."/>
            <person name="Kato Y."/>
            <person name="Fukai R."/>
            <person name="Sasaki K."/>
            <person name="Hanamaki A."/>
            <person name="Narita H."/>
            <person name="Konno Y."/>
            <person name="Mori K."/>
            <person name="Yamazaki S."/>
            <person name="Suzuki K."/>
            <person name="Fujita N."/>
        </authorList>
    </citation>
    <scope>NUCLEOTIDE SEQUENCE [LARGE SCALE GENOMIC DNA]</scope>
    <source>
        <strain evidence="4">DSM 21853 / NBRC 104410 / AZM16c01</strain>
    </source>
</reference>
<dbReference type="InterPro" id="IPR003607">
    <property type="entry name" value="HD/PDEase_dom"/>
</dbReference>
<accession>A0A7U6GFZ5</accession>
<protein>
    <recommendedName>
        <fullName evidence="2">HD-GYP domain-containing protein</fullName>
    </recommendedName>
</protein>
<dbReference type="EMBL" id="AP012051">
    <property type="protein sequence ID" value="BAL81699.1"/>
    <property type="molecule type" value="Genomic_DNA"/>
</dbReference>
<evidence type="ECO:0000313" key="3">
    <source>
        <dbReference type="EMBL" id="BAL81699.1"/>
    </source>
</evidence>
<evidence type="ECO:0000256" key="1">
    <source>
        <dbReference type="SAM" id="Phobius"/>
    </source>
</evidence>
<organism evidence="3 4">
    <name type="scientific">Caldisericum exile (strain DSM 21853 / NBRC 104410 / AZM16c01)</name>
    <dbReference type="NCBI Taxonomy" id="511051"/>
    <lineage>
        <taxon>Bacteria</taxon>
        <taxon>Pseudomonadati</taxon>
        <taxon>Caldisericota/Cryosericota group</taxon>
        <taxon>Caldisericota</taxon>
        <taxon>Caldisericia</taxon>
        <taxon>Caldisericales</taxon>
        <taxon>Caldisericaceae</taxon>
        <taxon>Caldisericum</taxon>
    </lineage>
</organism>
<dbReference type="InterPro" id="IPR029016">
    <property type="entry name" value="GAF-like_dom_sf"/>
</dbReference>
<dbReference type="SUPFAM" id="SSF109604">
    <property type="entry name" value="HD-domain/PDEase-like"/>
    <property type="match status" value="1"/>
</dbReference>
<name>A0A7U6GFZ5_CALEA</name>
<sequence>MTLSMPFKAVQGFNAIALHIPIFKENEFYGTIAGLIDLNMLSHTLTNAISPLKFIVSEDNIIFATNISDSLFLSNIDDIVKHMTSDNTISRTYPFTYHSHHFVIHTFGSLSDVADSINNAFRNTVLTYGLFLILFLIFCGILLFGLFETEKETTTELEIALKKEVEALKVYKETQEKLNILNNFIYNTSITMQAEEVVQKFLETIFTLIPKIEKGVLWLAIGNSIMPVASIGYDKEILKNLILDKTYESKLWTKPIIIEKIGISGFPENFRNYARQLGLEEIKETLIIPIIVSDEYAGHLSLDIFKDDVHFGKEDIDLANTVSKIISFYLSIQGALNALKREVDLNALLASKLETIIDFISKASFKETNEEFFSKLLDLTLSLIEEGEMGSVLLRFGNKLKYVASSGYDITLLNKLRIDLEREQQLVEKGKAKIIKSIGIVGLEESEKDLALKIGIDKVRFTITASFFVDEEYYGGVFIDSTKEENPFTSDSIEVMKAVSNLGSLFLRTKKLFEGLENELKIDRIIRGISEHLDFENESSNYMKEAFRLIKVVFDYIEYLKLSVRIEERYIHALLFDDNVRLIRNDTSEFIFDEEKNFETLEKINYEIEKDFIEIGVSKGSETDVDTLNQLELAILPSIKSFFIYKDRSKLFADIMIAFARAIDSKDPYTRLHSENVTKYAYFFGIHLGLDNKALKTLVFAAVLHDVGKIGVSDIILLKNGNLTQEEFSEVKIHPEKGFEIVSAIEGLKEVARVLRHHHERWDGIGYPDGLKEEQIPYLSRILTIVDSFDAMTTDRPYRKAKSIEEAMNEIERNAGLQFDPQLAKKFIELKDKIMDALDFSIEKILTAILRI</sequence>
<dbReference type="PANTHER" id="PTHR43155">
    <property type="entry name" value="CYCLIC DI-GMP PHOSPHODIESTERASE PA4108-RELATED"/>
    <property type="match status" value="1"/>
</dbReference>
<keyword evidence="1" id="KW-0812">Transmembrane</keyword>